<dbReference type="PANTHER" id="PTHR21325">
    <property type="entry name" value="PHOSPHOLIPASE B, PLB1"/>
    <property type="match status" value="1"/>
</dbReference>
<dbReference type="AlphaFoldDB" id="A0A3P6T8S0"/>
<name>A0A3P6T8S0_LITSI</name>
<dbReference type="GO" id="GO:0006644">
    <property type="term" value="P:phospholipid metabolic process"/>
    <property type="evidence" value="ECO:0007669"/>
    <property type="project" value="TreeGrafter"/>
</dbReference>
<dbReference type="STRING" id="42156.A0A3P6T8S0"/>
<dbReference type="Proteomes" id="UP000277928">
    <property type="component" value="Unassembled WGS sequence"/>
</dbReference>
<dbReference type="EMBL" id="UYRX01000613">
    <property type="protein sequence ID" value="VDK84516.1"/>
    <property type="molecule type" value="Genomic_DNA"/>
</dbReference>
<protein>
    <submittedName>
        <fullName evidence="2">Uncharacterized protein</fullName>
    </submittedName>
</protein>
<evidence type="ECO:0000256" key="1">
    <source>
        <dbReference type="SAM" id="Phobius"/>
    </source>
</evidence>
<keyword evidence="1" id="KW-0812">Transmembrane</keyword>
<keyword evidence="1" id="KW-0472">Membrane</keyword>
<evidence type="ECO:0000313" key="2">
    <source>
        <dbReference type="EMBL" id="VDK84516.1"/>
    </source>
</evidence>
<dbReference type="OrthoDB" id="5804615at2759"/>
<sequence length="435" mass="49989">MMTKIMLIFIIKGIYCNDIRQRLITLLRTDTKFYDQWIHLVELQDRQMREQNMGSALEEIADLVRNCAPNVDPKLDHVDYVCPADIQFYAELGQLTQYCNDDVVELIEGRLDSCHHASYTSSLPSIVKFLMKFIRNLTVIETSNATKLENQTQYLVEQFIEHRNWRNKWKLIVIMPNVEDGELRESEQSAIKVMKSIKLLYDVIPQRTILVVVRSSTLKLWFDASKAHRACQQLLKPWKFYENLNAISIWDQIEKICGLHFQNSLFTVQILPLMKNASLPLLAGSNQIDLSLLGHDCVHFSPRGLSLLHIATWNAILTRSADRSQTFNFSLEQPICADPQCPFIRTNTNSASCGPWNNHTNKSGMRLEKQQLIAIGASILTIVLLAIVVAINCCCRRYEHKIDELAKNFPRKPPVGADWTTWKYIDDESTSSTKS</sequence>
<evidence type="ECO:0000313" key="3">
    <source>
        <dbReference type="Proteomes" id="UP000277928"/>
    </source>
</evidence>
<keyword evidence="1" id="KW-1133">Transmembrane helix</keyword>
<organism evidence="2 3">
    <name type="scientific">Litomosoides sigmodontis</name>
    <name type="common">Filarial nematode worm</name>
    <dbReference type="NCBI Taxonomy" id="42156"/>
    <lineage>
        <taxon>Eukaryota</taxon>
        <taxon>Metazoa</taxon>
        <taxon>Ecdysozoa</taxon>
        <taxon>Nematoda</taxon>
        <taxon>Chromadorea</taxon>
        <taxon>Rhabditida</taxon>
        <taxon>Spirurina</taxon>
        <taxon>Spiruromorpha</taxon>
        <taxon>Filarioidea</taxon>
        <taxon>Onchocercidae</taxon>
        <taxon>Litomosoides</taxon>
    </lineage>
</organism>
<dbReference type="PANTHER" id="PTHR21325:SF28">
    <property type="entry name" value="SGNH DOMAIN-CONTAINING PROTEIN"/>
    <property type="match status" value="1"/>
</dbReference>
<proteinExistence type="predicted"/>
<dbReference type="GO" id="GO:0004620">
    <property type="term" value="F:phospholipase activity"/>
    <property type="evidence" value="ECO:0007669"/>
    <property type="project" value="InterPro"/>
</dbReference>
<accession>A0A3P6T8S0</accession>
<reference evidence="2 3" key="1">
    <citation type="submission" date="2018-08" db="EMBL/GenBank/DDBJ databases">
        <authorList>
            <person name="Laetsch R D."/>
            <person name="Stevens L."/>
            <person name="Kumar S."/>
            <person name="Blaxter L. M."/>
        </authorList>
    </citation>
    <scope>NUCLEOTIDE SEQUENCE [LARGE SCALE GENOMIC DNA]</scope>
</reference>
<dbReference type="OMA" id="CAHFSER"/>
<dbReference type="InterPro" id="IPR038885">
    <property type="entry name" value="PLB1"/>
</dbReference>
<gene>
    <name evidence="2" type="ORF">NLS_LOCUS6693</name>
</gene>
<feature type="transmembrane region" description="Helical" evidence="1">
    <location>
        <begin position="372"/>
        <end position="391"/>
    </location>
</feature>
<keyword evidence="3" id="KW-1185">Reference proteome</keyword>